<proteinExistence type="predicted"/>
<dbReference type="InterPro" id="IPR034593">
    <property type="entry name" value="DgoD-like"/>
</dbReference>
<dbReference type="InterPro" id="IPR034611">
    <property type="entry name" value="D-tartrate_dehydratase"/>
</dbReference>
<comment type="cofactor">
    <cofactor evidence="3">
        <name>Mg(2+)</name>
        <dbReference type="ChEBI" id="CHEBI:18420"/>
    </cofactor>
    <text evidence="3">Binds 1 Mg(2+) ion per subunit.</text>
</comment>
<feature type="binding site" evidence="2">
    <location>
        <position position="323"/>
    </location>
    <ligand>
        <name>substrate</name>
    </ligand>
</feature>
<accession>A0A318JT90</accession>
<feature type="site" description="Transition state stabilizer" evidence="4">
    <location>
        <position position="342"/>
    </location>
</feature>
<gene>
    <name evidence="6" type="ORF">DFR70_12397</name>
</gene>
<feature type="binding site" evidence="2">
    <location>
        <position position="156"/>
    </location>
    <ligand>
        <name>substrate</name>
    </ligand>
</feature>
<dbReference type="Pfam" id="PF13378">
    <property type="entry name" value="MR_MLE_C"/>
    <property type="match status" value="1"/>
</dbReference>
<dbReference type="PANTHER" id="PTHR48080:SF5">
    <property type="entry name" value="D(-)-TARTRATE DEHYDRATASE"/>
    <property type="match status" value="1"/>
</dbReference>
<dbReference type="SFLD" id="SFLDG00179">
    <property type="entry name" value="mandelate_racemase"/>
    <property type="match status" value="1"/>
</dbReference>
<feature type="binding site" evidence="2">
    <location>
        <position position="101"/>
    </location>
    <ligand>
        <name>substrate</name>
    </ligand>
</feature>
<dbReference type="InterPro" id="IPR029017">
    <property type="entry name" value="Enolase-like_N"/>
</dbReference>
<feature type="binding site" evidence="3">
    <location>
        <position position="240"/>
    </location>
    <ligand>
        <name>Mg(2+)</name>
        <dbReference type="ChEBI" id="CHEBI:18420"/>
    </ligand>
</feature>
<feature type="binding site" evidence="2">
    <location>
        <position position="20"/>
    </location>
    <ligand>
        <name>substrate</name>
    </ligand>
</feature>
<dbReference type="Proteomes" id="UP000247569">
    <property type="component" value="Unassembled WGS sequence"/>
</dbReference>
<dbReference type="CDD" id="cd03326">
    <property type="entry name" value="MR_like_1"/>
    <property type="match status" value="1"/>
</dbReference>
<feature type="domain" description="Mandelate racemase/muconate lactonizing enzyme C-terminal" evidence="5">
    <location>
        <begin position="163"/>
        <end position="261"/>
    </location>
</feature>
<feature type="site" description="Transition state stabilizer" evidence="4">
    <location>
        <position position="54"/>
    </location>
</feature>
<dbReference type="SUPFAM" id="SSF51604">
    <property type="entry name" value="Enolase C-terminal domain-like"/>
    <property type="match status" value="1"/>
</dbReference>
<feature type="binding site" evidence="2">
    <location>
        <position position="240"/>
    </location>
    <ligand>
        <name>substrate</name>
    </ligand>
</feature>
<feature type="active site" description="Proton donor/acceptor" evidence="1">
    <location>
        <position position="323"/>
    </location>
</feature>
<evidence type="ECO:0000256" key="2">
    <source>
        <dbReference type="PIRSR" id="PIRSR634611-2"/>
    </source>
</evidence>
<reference evidence="6 7" key="1">
    <citation type="submission" date="2018-05" db="EMBL/GenBank/DDBJ databases">
        <title>Genomic Encyclopedia of Type Strains, Phase IV (KMG-IV): sequencing the most valuable type-strain genomes for metagenomic binning, comparative biology and taxonomic classification.</title>
        <authorList>
            <person name="Goeker M."/>
        </authorList>
    </citation>
    <scope>NUCLEOTIDE SEQUENCE [LARGE SCALE GENOMIC DNA]</scope>
    <source>
        <strain evidence="6 7">DSM 44704</strain>
    </source>
</reference>
<keyword evidence="3" id="KW-0479">Metal-binding</keyword>
<feature type="site" description="Transition state stabilizer" evidence="4">
    <location>
        <position position="182"/>
    </location>
</feature>
<dbReference type="EMBL" id="QJKF01000023">
    <property type="protein sequence ID" value="PXX54803.1"/>
    <property type="molecule type" value="Genomic_DNA"/>
</dbReference>
<dbReference type="SUPFAM" id="SSF54826">
    <property type="entry name" value="Enolase N-terminal domain-like"/>
    <property type="match status" value="1"/>
</dbReference>
<evidence type="ECO:0000313" key="7">
    <source>
        <dbReference type="Proteomes" id="UP000247569"/>
    </source>
</evidence>
<protein>
    <submittedName>
        <fullName evidence="6">L-alanine-DL-glutamate epimerase-like enolase superfamily enzyme</fullName>
    </submittedName>
</protein>
<evidence type="ECO:0000313" key="6">
    <source>
        <dbReference type="EMBL" id="PXX54803.1"/>
    </source>
</evidence>
<evidence type="ECO:0000256" key="3">
    <source>
        <dbReference type="PIRSR" id="PIRSR634611-3"/>
    </source>
</evidence>
<dbReference type="GO" id="GO:0047808">
    <property type="term" value="F:D(-)-tartrate dehydratase activity"/>
    <property type="evidence" value="ECO:0007669"/>
    <property type="project" value="InterPro"/>
</dbReference>
<feature type="binding site" evidence="3">
    <location>
        <position position="214"/>
    </location>
    <ligand>
        <name>Mg(2+)</name>
        <dbReference type="ChEBI" id="CHEBI:18420"/>
    </ligand>
</feature>
<dbReference type="AlphaFoldDB" id="A0A318JT90"/>
<dbReference type="InterPro" id="IPR029065">
    <property type="entry name" value="Enolase_C-like"/>
</dbReference>
<dbReference type="RefSeq" id="WP_040741116.1">
    <property type="nucleotide sequence ID" value="NZ_QJKF01000023.1"/>
</dbReference>
<sequence length="391" mass="42741">MPRIVAIHEGVVPISSSMSNAFIDFSAMDCSVVAVVSDVVRDGEPVVGYGFNSNGRYSAGEILRRRVIPRLLRADPDELLTDDGAAVDPARAWNAMLRNEKPGGHGERSVAVGVLDMALFDLAAKLAGLPLYRWLSRHYGLGAPDEDVFVYAAGGYYAPGRGLTELQDEMRGFLDQGYDVVKMKIGGASLAEDVERVEAVLDVLDGDGSRLAVDANGRFDLDTALEYGRALAPYGLFWYEEPGDPLDFALHATLSERYPGPLATGENLFSLSDARNLIRYAGMRPDRDYLQFDPVLGYGLVEYLRIQDMLRQHGWSSRRCIPHGGHQFALHIAAALRLGGNESYPGEFQPTGGFADAAVVEHGRLRLTDTPGIGFEDKAELHRVFRALHTG</sequence>
<dbReference type="SMART" id="SM00922">
    <property type="entry name" value="MR_MLE"/>
    <property type="match status" value="1"/>
</dbReference>
<dbReference type="InterPro" id="IPR036849">
    <property type="entry name" value="Enolase-like_C_sf"/>
</dbReference>
<evidence type="ECO:0000256" key="1">
    <source>
        <dbReference type="PIRSR" id="PIRSR634611-1"/>
    </source>
</evidence>
<organism evidence="6 7">
    <name type="scientific">Nocardia tenerifensis</name>
    <dbReference type="NCBI Taxonomy" id="228006"/>
    <lineage>
        <taxon>Bacteria</taxon>
        <taxon>Bacillati</taxon>
        <taxon>Actinomycetota</taxon>
        <taxon>Actinomycetes</taxon>
        <taxon>Mycobacteriales</taxon>
        <taxon>Nocardiaceae</taxon>
        <taxon>Nocardia</taxon>
    </lineage>
</organism>
<feature type="binding site" evidence="2">
    <location>
        <position position="54"/>
    </location>
    <ligand>
        <name>substrate</name>
    </ligand>
</feature>
<dbReference type="GO" id="GO:0046872">
    <property type="term" value="F:metal ion binding"/>
    <property type="evidence" value="ECO:0007669"/>
    <property type="project" value="UniProtKB-KW"/>
</dbReference>
<keyword evidence="3" id="KW-0460">Magnesium</keyword>
<feature type="site" description="Increases basicity of active site His" evidence="4">
    <location>
        <position position="293"/>
    </location>
</feature>
<dbReference type="OrthoDB" id="9802699at2"/>
<evidence type="ECO:0000259" key="5">
    <source>
        <dbReference type="SMART" id="SM00922"/>
    </source>
</evidence>
<evidence type="ECO:0000256" key="4">
    <source>
        <dbReference type="PIRSR" id="PIRSR634611-4"/>
    </source>
</evidence>
<feature type="binding site" evidence="3">
    <location>
        <position position="266"/>
    </location>
    <ligand>
        <name>Mg(2+)</name>
        <dbReference type="ChEBI" id="CHEBI:18420"/>
    </ligand>
</feature>
<dbReference type="PANTHER" id="PTHR48080">
    <property type="entry name" value="D-GALACTONATE DEHYDRATASE-RELATED"/>
    <property type="match status" value="1"/>
</dbReference>
<dbReference type="SFLD" id="SFLDS00001">
    <property type="entry name" value="Enolase"/>
    <property type="match status" value="1"/>
</dbReference>
<feature type="binding site" evidence="2">
    <location>
        <position position="182"/>
    </location>
    <ligand>
        <name>substrate</name>
    </ligand>
</feature>
<comment type="caution">
    <text evidence="6">The sequence shown here is derived from an EMBL/GenBank/DDBJ whole genome shotgun (WGS) entry which is preliminary data.</text>
</comment>
<keyword evidence="7" id="KW-1185">Reference proteome</keyword>
<name>A0A318JT90_9NOCA</name>
<feature type="active site" description="acceptor" evidence="1">
    <location>
        <position position="184"/>
    </location>
</feature>
<dbReference type="Gene3D" id="3.30.390.10">
    <property type="entry name" value="Enolase-like, N-terminal domain"/>
    <property type="match status" value="1"/>
</dbReference>
<dbReference type="Gene3D" id="3.20.20.120">
    <property type="entry name" value="Enolase-like C-terminal domain"/>
    <property type="match status" value="1"/>
</dbReference>
<dbReference type="InterPro" id="IPR013342">
    <property type="entry name" value="Mandelate_racemase_C"/>
</dbReference>
<dbReference type="SFLD" id="SFLDF00118">
    <property type="entry name" value="D-tartrate_dehydratase"/>
    <property type="match status" value="1"/>
</dbReference>
<feature type="binding site" evidence="2">
    <location>
        <position position="266"/>
    </location>
    <ligand>
        <name>substrate</name>
    </ligand>
</feature>